<dbReference type="GO" id="GO:0006606">
    <property type="term" value="P:protein import into nucleus"/>
    <property type="evidence" value="ECO:0007669"/>
    <property type="project" value="TreeGrafter"/>
</dbReference>
<dbReference type="GO" id="GO:0005643">
    <property type="term" value="C:nuclear pore"/>
    <property type="evidence" value="ECO:0007669"/>
    <property type="project" value="UniProtKB-SubCell"/>
</dbReference>
<dbReference type="Proteomes" id="UP000585474">
    <property type="component" value="Unassembled WGS sequence"/>
</dbReference>
<dbReference type="EMBL" id="BJWL01000267">
    <property type="protein sequence ID" value="GFS36926.1"/>
    <property type="molecule type" value="Genomic_DNA"/>
</dbReference>
<evidence type="ECO:0000256" key="1">
    <source>
        <dbReference type="ARBA" id="ARBA00004259"/>
    </source>
</evidence>
<protein>
    <recommendedName>
        <fullName evidence="4">Nuclear pore protein</fullName>
    </recommendedName>
</protein>
<comment type="caution">
    <text evidence="5">The sequence shown here is derived from an EMBL/GenBank/DDBJ whole genome shotgun (WGS) entry which is preliminary data.</text>
</comment>
<keyword evidence="4" id="KW-0811">Translocation</keyword>
<dbReference type="PANTHER" id="PTHR11225:SF4">
    <property type="entry name" value="NUCLEAR PORE COMPLEX PROTEIN NUP93"/>
    <property type="match status" value="1"/>
</dbReference>
<keyword evidence="3 4" id="KW-0539">Nucleus</keyword>
<dbReference type="GO" id="GO:0016973">
    <property type="term" value="P:poly(A)+ mRNA export from nucleus"/>
    <property type="evidence" value="ECO:0007669"/>
    <property type="project" value="TreeGrafter"/>
</dbReference>
<dbReference type="OrthoDB" id="1746001at2759"/>
<evidence type="ECO:0000313" key="6">
    <source>
        <dbReference type="Proteomes" id="UP000585474"/>
    </source>
</evidence>
<keyword evidence="6" id="KW-1185">Reference proteome</keyword>
<dbReference type="InterPro" id="IPR007231">
    <property type="entry name" value="Nucleoporin_int_Nup93/Nic96"/>
</dbReference>
<dbReference type="Pfam" id="PF04097">
    <property type="entry name" value="Nic96"/>
    <property type="match status" value="1"/>
</dbReference>
<evidence type="ECO:0000256" key="3">
    <source>
        <dbReference type="ARBA" id="ARBA00023242"/>
    </source>
</evidence>
<evidence type="ECO:0000313" key="5">
    <source>
        <dbReference type="EMBL" id="GFS36926.1"/>
    </source>
</evidence>
<accession>A0A7J0DK34</accession>
<name>A0A7J0DK34_9ERIC</name>
<evidence type="ECO:0000256" key="2">
    <source>
        <dbReference type="ARBA" id="ARBA00010186"/>
    </source>
</evidence>
<comment type="similarity">
    <text evidence="2 4">Belongs to the nucleoporin interacting component (NIC) family.</text>
</comment>
<dbReference type="GO" id="GO:0017056">
    <property type="term" value="F:structural constituent of nuclear pore"/>
    <property type="evidence" value="ECO:0007669"/>
    <property type="project" value="InterPro"/>
</dbReference>
<keyword evidence="4" id="KW-0472">Membrane</keyword>
<keyword evidence="4" id="KW-0653">Protein transport</keyword>
<sequence length="137" mass="15564">MALDTVHKCLSEAICALSRGRLDGESRTAGLIHSGNEILEMFKYYPEVSLQEREHVVDQQTVLILEATLSIQKLARAGRQLDAIREVAKLPFHPFDPRVPDIANDVFQKLSPRVQAFVPDLLIAWIISRIQMDRFEP</sequence>
<keyword evidence="4" id="KW-0509">mRNA transport</keyword>
<organism evidence="5 6">
    <name type="scientific">Actinidia rufa</name>
    <dbReference type="NCBI Taxonomy" id="165716"/>
    <lineage>
        <taxon>Eukaryota</taxon>
        <taxon>Viridiplantae</taxon>
        <taxon>Streptophyta</taxon>
        <taxon>Embryophyta</taxon>
        <taxon>Tracheophyta</taxon>
        <taxon>Spermatophyta</taxon>
        <taxon>Magnoliopsida</taxon>
        <taxon>eudicotyledons</taxon>
        <taxon>Gunneridae</taxon>
        <taxon>Pentapetalae</taxon>
        <taxon>asterids</taxon>
        <taxon>Ericales</taxon>
        <taxon>Actinidiaceae</taxon>
        <taxon>Actinidia</taxon>
    </lineage>
</organism>
<dbReference type="PANTHER" id="PTHR11225">
    <property type="entry name" value="NUCLEAR PORE COMPLEX PROTEIN NUP93 NUCLEOPORIN NUP93 DEAD EYE PROTEIN"/>
    <property type="match status" value="1"/>
</dbReference>
<proteinExistence type="inferred from homology"/>
<keyword evidence="4" id="KW-0813">Transport</keyword>
<dbReference type="AlphaFoldDB" id="A0A7J0DK34"/>
<comment type="subcellular location">
    <subcellularLocation>
        <location evidence="1">Nucleus envelope</location>
    </subcellularLocation>
    <subcellularLocation>
        <location evidence="4">Nucleus</location>
        <location evidence="4">Nuclear pore complex</location>
    </subcellularLocation>
</comment>
<reference evidence="6" key="1">
    <citation type="submission" date="2019-07" db="EMBL/GenBank/DDBJ databases">
        <title>De Novo Assembly of kiwifruit Actinidia rufa.</title>
        <authorList>
            <person name="Sugita-Konishi S."/>
            <person name="Sato K."/>
            <person name="Mori E."/>
            <person name="Abe Y."/>
            <person name="Kisaki G."/>
            <person name="Hamano K."/>
            <person name="Suezawa K."/>
            <person name="Otani M."/>
            <person name="Fukuda T."/>
            <person name="Manabe T."/>
            <person name="Gomi K."/>
            <person name="Tabuchi M."/>
            <person name="Akimitsu K."/>
            <person name="Kataoka I."/>
        </authorList>
    </citation>
    <scope>NUCLEOTIDE SEQUENCE [LARGE SCALE GENOMIC DNA]</scope>
    <source>
        <strain evidence="6">cv. Fuchu</strain>
    </source>
</reference>
<keyword evidence="4" id="KW-0906">Nuclear pore complex</keyword>
<evidence type="ECO:0000256" key="4">
    <source>
        <dbReference type="RuleBase" id="RU364035"/>
    </source>
</evidence>
<gene>
    <name evidence="5" type="ORF">Acr_00g0048740</name>
</gene>